<keyword evidence="2" id="KW-1185">Reference proteome</keyword>
<dbReference type="Proteomes" id="UP001163603">
    <property type="component" value="Chromosome 5"/>
</dbReference>
<evidence type="ECO:0000313" key="2">
    <source>
        <dbReference type="Proteomes" id="UP001163603"/>
    </source>
</evidence>
<protein>
    <submittedName>
        <fullName evidence="1">Uncharacterized protein</fullName>
    </submittedName>
</protein>
<dbReference type="EMBL" id="CM047740">
    <property type="protein sequence ID" value="KAJ0041318.1"/>
    <property type="molecule type" value="Genomic_DNA"/>
</dbReference>
<name>A0ACC0YS65_9ROSI</name>
<sequence length="200" mass="22222">MGTTNFALAGIVTEKLTEENYENWKESLKSYLIAQGLWDVVSGKEAKPKESEPNYEAWTRKNAMALHAMQVSCGADTISKLRGSESAKYEWERLAEKRPPPLPEGGGLFADEGTWNNTFQYEALYKAVSKGDWVTTKHFLDSNPQAVRAKITLTGDTALHVAVLTGHGKLVEELVRLMSDTDLELRSGLGYTGLFHCSHQ</sequence>
<evidence type="ECO:0000313" key="1">
    <source>
        <dbReference type="EMBL" id="KAJ0041318.1"/>
    </source>
</evidence>
<comment type="caution">
    <text evidence="1">The sequence shown here is derived from an EMBL/GenBank/DDBJ whole genome shotgun (WGS) entry which is preliminary data.</text>
</comment>
<organism evidence="1 2">
    <name type="scientific">Pistacia integerrima</name>
    <dbReference type="NCBI Taxonomy" id="434235"/>
    <lineage>
        <taxon>Eukaryota</taxon>
        <taxon>Viridiplantae</taxon>
        <taxon>Streptophyta</taxon>
        <taxon>Embryophyta</taxon>
        <taxon>Tracheophyta</taxon>
        <taxon>Spermatophyta</taxon>
        <taxon>Magnoliopsida</taxon>
        <taxon>eudicotyledons</taxon>
        <taxon>Gunneridae</taxon>
        <taxon>Pentapetalae</taxon>
        <taxon>rosids</taxon>
        <taxon>malvids</taxon>
        <taxon>Sapindales</taxon>
        <taxon>Anacardiaceae</taxon>
        <taxon>Pistacia</taxon>
    </lineage>
</organism>
<accession>A0ACC0YS65</accession>
<proteinExistence type="predicted"/>
<gene>
    <name evidence="1" type="ORF">Pint_27198</name>
</gene>
<reference evidence="2" key="1">
    <citation type="journal article" date="2023" name="G3 (Bethesda)">
        <title>Genome assembly and association tests identify interacting loci associated with vigor, precocity, and sex in interspecific pistachio rootstocks.</title>
        <authorList>
            <person name="Palmer W."/>
            <person name="Jacygrad E."/>
            <person name="Sagayaradj S."/>
            <person name="Cavanaugh K."/>
            <person name="Han R."/>
            <person name="Bertier L."/>
            <person name="Beede B."/>
            <person name="Kafkas S."/>
            <person name="Golino D."/>
            <person name="Preece J."/>
            <person name="Michelmore R."/>
        </authorList>
    </citation>
    <scope>NUCLEOTIDE SEQUENCE [LARGE SCALE GENOMIC DNA]</scope>
</reference>